<dbReference type="InterPro" id="IPR039426">
    <property type="entry name" value="TonB-dep_rcpt-like"/>
</dbReference>
<evidence type="ECO:0000256" key="1">
    <source>
        <dbReference type="ARBA" id="ARBA00004571"/>
    </source>
</evidence>
<keyword evidence="6 7" id="KW-0998">Cell outer membrane</keyword>
<dbReference type="InterPro" id="IPR008969">
    <property type="entry name" value="CarboxyPept-like_regulatory"/>
</dbReference>
<proteinExistence type="inferred from homology"/>
<dbReference type="InterPro" id="IPR036942">
    <property type="entry name" value="Beta-barrel_TonB_sf"/>
</dbReference>
<dbReference type="Proteomes" id="UP000199274">
    <property type="component" value="Unassembled WGS sequence"/>
</dbReference>
<dbReference type="InterPro" id="IPR012910">
    <property type="entry name" value="Plug_dom"/>
</dbReference>
<dbReference type="InterPro" id="IPR037066">
    <property type="entry name" value="Plug_dom_sf"/>
</dbReference>
<name>A0A1G7WTA4_9FLAO</name>
<dbReference type="InterPro" id="IPR023997">
    <property type="entry name" value="TonB-dep_OMP_SusC/RagA_CS"/>
</dbReference>
<evidence type="ECO:0000256" key="7">
    <source>
        <dbReference type="PROSITE-ProRule" id="PRU01360"/>
    </source>
</evidence>
<reference evidence="11" key="1">
    <citation type="submission" date="2016-10" db="EMBL/GenBank/DDBJ databases">
        <authorList>
            <person name="Varghese N."/>
            <person name="Submissions S."/>
        </authorList>
    </citation>
    <scope>NUCLEOTIDE SEQUENCE [LARGE SCALE GENOMIC DNA]</scope>
    <source>
        <strain evidence="11">CGMCC 1.2747</strain>
    </source>
</reference>
<protein>
    <submittedName>
        <fullName evidence="10">TonB-linked outer membrane protein, SusC/RagA family</fullName>
    </submittedName>
</protein>
<feature type="transmembrane region" description="Helical" evidence="8">
    <location>
        <begin position="12"/>
        <end position="30"/>
    </location>
</feature>
<gene>
    <name evidence="10" type="ORF">SAMN04488062_10220</name>
</gene>
<dbReference type="Pfam" id="PF07715">
    <property type="entry name" value="Plug"/>
    <property type="match status" value="1"/>
</dbReference>
<evidence type="ECO:0000313" key="10">
    <source>
        <dbReference type="EMBL" id="SDG75143.1"/>
    </source>
</evidence>
<keyword evidence="3 7" id="KW-1134">Transmembrane beta strand</keyword>
<keyword evidence="5 7" id="KW-0472">Membrane</keyword>
<dbReference type="GO" id="GO:0009279">
    <property type="term" value="C:cell outer membrane"/>
    <property type="evidence" value="ECO:0007669"/>
    <property type="project" value="UniProtKB-SubCell"/>
</dbReference>
<dbReference type="EMBL" id="FNDB01000002">
    <property type="protein sequence ID" value="SDG75143.1"/>
    <property type="molecule type" value="Genomic_DNA"/>
</dbReference>
<dbReference type="NCBIfam" id="TIGR04057">
    <property type="entry name" value="SusC_RagA_signa"/>
    <property type="match status" value="1"/>
</dbReference>
<dbReference type="NCBIfam" id="TIGR04056">
    <property type="entry name" value="OMP_RagA_SusC"/>
    <property type="match status" value="1"/>
</dbReference>
<dbReference type="InterPro" id="IPR023996">
    <property type="entry name" value="TonB-dep_OMP_SusC/RagA"/>
</dbReference>
<dbReference type="SUPFAM" id="SSF56935">
    <property type="entry name" value="Porins"/>
    <property type="match status" value="1"/>
</dbReference>
<keyword evidence="4 7" id="KW-0812">Transmembrane</keyword>
<dbReference type="AlphaFoldDB" id="A0A1G7WTA4"/>
<dbReference type="Pfam" id="PF13715">
    <property type="entry name" value="CarbopepD_reg_2"/>
    <property type="match status" value="1"/>
</dbReference>
<evidence type="ECO:0000256" key="8">
    <source>
        <dbReference type="SAM" id="Phobius"/>
    </source>
</evidence>
<evidence type="ECO:0000256" key="5">
    <source>
        <dbReference type="ARBA" id="ARBA00023136"/>
    </source>
</evidence>
<organism evidence="10 11">
    <name type="scientific">Flavobacterium omnivorum</name>
    <dbReference type="NCBI Taxonomy" id="178355"/>
    <lineage>
        <taxon>Bacteria</taxon>
        <taxon>Pseudomonadati</taxon>
        <taxon>Bacteroidota</taxon>
        <taxon>Flavobacteriia</taxon>
        <taxon>Flavobacteriales</taxon>
        <taxon>Flavobacteriaceae</taxon>
        <taxon>Flavobacterium</taxon>
    </lineage>
</organism>
<dbReference type="OrthoDB" id="9768177at2"/>
<feature type="domain" description="TonB-dependent receptor plug" evidence="9">
    <location>
        <begin position="134"/>
        <end position="257"/>
    </location>
</feature>
<dbReference type="PROSITE" id="PS52016">
    <property type="entry name" value="TONB_DEPENDENT_REC_3"/>
    <property type="match status" value="1"/>
</dbReference>
<accession>A0A1G7WTA4</accession>
<evidence type="ECO:0000256" key="4">
    <source>
        <dbReference type="ARBA" id="ARBA00022692"/>
    </source>
</evidence>
<dbReference type="RefSeq" id="WP_091254694.1">
    <property type="nucleotide sequence ID" value="NZ_FNDB01000002.1"/>
</dbReference>
<keyword evidence="8" id="KW-1133">Transmembrane helix</keyword>
<dbReference type="Gene3D" id="2.40.170.20">
    <property type="entry name" value="TonB-dependent receptor, beta-barrel domain"/>
    <property type="match status" value="1"/>
</dbReference>
<evidence type="ECO:0000256" key="6">
    <source>
        <dbReference type="ARBA" id="ARBA00023237"/>
    </source>
</evidence>
<evidence type="ECO:0000313" key="11">
    <source>
        <dbReference type="Proteomes" id="UP000199274"/>
    </source>
</evidence>
<comment type="subcellular location">
    <subcellularLocation>
        <location evidence="1 7">Cell outer membrane</location>
        <topology evidence="1 7">Multi-pass membrane protein</topology>
    </subcellularLocation>
</comment>
<evidence type="ECO:0000256" key="3">
    <source>
        <dbReference type="ARBA" id="ARBA00022452"/>
    </source>
</evidence>
<comment type="similarity">
    <text evidence="7">Belongs to the TonB-dependent receptor family.</text>
</comment>
<keyword evidence="2 7" id="KW-0813">Transport</keyword>
<evidence type="ECO:0000259" key="9">
    <source>
        <dbReference type="Pfam" id="PF07715"/>
    </source>
</evidence>
<dbReference type="SUPFAM" id="SSF49464">
    <property type="entry name" value="Carboxypeptidase regulatory domain-like"/>
    <property type="match status" value="1"/>
</dbReference>
<keyword evidence="11" id="KW-1185">Reference proteome</keyword>
<dbReference type="Gene3D" id="2.170.130.10">
    <property type="entry name" value="TonB-dependent receptor, plug domain"/>
    <property type="match status" value="1"/>
</dbReference>
<dbReference type="STRING" id="178355.SAMN04488062_10220"/>
<sequence length="998" mass="109921">MKIISLNKGWLALYYPIIFGFYLCCLPVMARTPLPKSIIQQYTITGTVRDGQGVLPSVTISVAGKSTATITDYQGKYSITATAADILVFSFVGYTTLNIPIAGRTVVSVHLQEDATQLQEVKINAGYYSVKESERTGSIGRITAKNIEKQPVTNVLATMQGRIAGVSIVQDSGSPGGAFSIKIRGTNSLRADGNQPLYIIDGVPYSSETIGSIATSGTAPTLTSPLNSINPQDIESIEVLKDADATAIYGSRGANGVVLITTKKGKAGETRFSINSSSSFGTVGETPKLMNTKQYLAMRQLAFDNDGVSTYPSYAYDVNGTWSPERNTDWQKKLIGGTAKIHNLQASVSGGSRRTQYLLSGNYRTETTVFPGDFKYTKGSAHFSMNHTSEDERFKLTLSGNYTSQNNSQPAIDLTAVSRTLAPNAPELYDENGNLNWENGTWNNPLAGLDSEFESRINDLVANTVFSYRFLPNLEFKTSFGFTDLHNNESRTQPSTMYNPSYGLGSEFSALSSNFTNRNSWIVEPQLNYNTTIRKGKFAVLLGSTLQNQRTERLFQNGFGFASNRLIHDLASASIKTVDLSDVTIYKYQALFARLNYNWDTRYILNITGRRDGSSRFGPGKQFATFGAVGGAWLFSNEAFLKDNTVLSFGKLRSSYGITGNDQIGDYQFLDTYVSSGNNYQGTIGLQPVRLFNPEFGWESNKKFEVALETGFLEDRIFLTSAYYLNRSSNQLVGIPLPGTTGYSSLYANLDATVENSGLEFTLRTINFSREHFEWTTNFNISINRNKLISFPGLESSTYANTYVVGQPINIMKLYHYIAMNPTTGIYQFEDVNGDGTISSIADRHTLANLSPRYFGGLENQFQYKGVQLNFLFQFVKQEAFGALPGVPGTGVNQLASVSDSAAQQPYTAGSNGAIINAYYRYGLSDGAVQDASYIRLKNISLTYDLPFKVGDRLRCQLYWQGQNLLTFTNYTNGDPEFKFGGYLPPLKVNAVGVKLTF</sequence>
<evidence type="ECO:0000256" key="2">
    <source>
        <dbReference type="ARBA" id="ARBA00022448"/>
    </source>
</evidence>